<dbReference type="Proteomes" id="UP000820818">
    <property type="component" value="Unassembled WGS sequence"/>
</dbReference>
<dbReference type="Pfam" id="PF07532">
    <property type="entry name" value="Big_4"/>
    <property type="match status" value="1"/>
</dbReference>
<accession>A0AAD5L394</accession>
<sequence length="285" mass="32010">MHLILKILTEMESLKEISISSISIVWGDSEFKDKLPSQAEATLTDGRKVTIQLDWSKANVDVFTGGEKTIEGIINLPAGLFNSYDLKLSLKLVILGKQAPVNVALSNTSFEGSTSTYFIPLGPLQVQDPVDNIHEVELYGDGYDNKFFEIKDNILFWSSADPAPGRTKFTVLVRVTDRDGNTLDKFFEITRTRPSISEIIIFGAFTPNADGINETWGVPELRFYSGAKIQVYEAGGVRVFYTENPDVKWDGIYKEKEMSIGSYYWIIEVEETGETRRGIVNLLRN</sequence>
<keyword evidence="3" id="KW-1185">Reference proteome</keyword>
<dbReference type="EMBL" id="WJBH02000178">
    <property type="protein sequence ID" value="KAI9550173.1"/>
    <property type="molecule type" value="Genomic_DNA"/>
</dbReference>
<evidence type="ECO:0000259" key="1">
    <source>
        <dbReference type="Pfam" id="PF07532"/>
    </source>
</evidence>
<protein>
    <recommendedName>
        <fullName evidence="1">Bacterial Ig-like domain-containing protein</fullName>
    </recommendedName>
</protein>
<name>A0AAD5L394_9CRUS</name>
<feature type="domain" description="Bacterial Ig-like" evidence="1">
    <location>
        <begin position="31"/>
        <end position="74"/>
    </location>
</feature>
<dbReference type="NCBIfam" id="TIGR04131">
    <property type="entry name" value="Bac_Flav_CTERM"/>
    <property type="match status" value="1"/>
</dbReference>
<reference evidence="2" key="1">
    <citation type="submission" date="2022-05" db="EMBL/GenBank/DDBJ databases">
        <title>A multi-omics perspective on studying reproductive biology in Daphnia sinensis.</title>
        <authorList>
            <person name="Jia J."/>
        </authorList>
    </citation>
    <scope>NUCLEOTIDE SEQUENCE</scope>
    <source>
        <strain evidence="2">WSL</strain>
    </source>
</reference>
<proteinExistence type="predicted"/>
<dbReference type="InterPro" id="IPR011081">
    <property type="entry name" value="Big_4"/>
</dbReference>
<dbReference type="Pfam" id="PF13585">
    <property type="entry name" value="CHU_C"/>
    <property type="match status" value="1"/>
</dbReference>
<organism evidence="2 3">
    <name type="scientific">Daphnia sinensis</name>
    <dbReference type="NCBI Taxonomy" id="1820382"/>
    <lineage>
        <taxon>Eukaryota</taxon>
        <taxon>Metazoa</taxon>
        <taxon>Ecdysozoa</taxon>
        <taxon>Arthropoda</taxon>
        <taxon>Crustacea</taxon>
        <taxon>Branchiopoda</taxon>
        <taxon>Diplostraca</taxon>
        <taxon>Cladocera</taxon>
        <taxon>Anomopoda</taxon>
        <taxon>Daphniidae</taxon>
        <taxon>Daphnia</taxon>
        <taxon>Daphnia similis group</taxon>
    </lineage>
</organism>
<dbReference type="InterPro" id="IPR026341">
    <property type="entry name" value="T9SS_type_B"/>
</dbReference>
<comment type="caution">
    <text evidence="2">The sequence shown here is derived from an EMBL/GenBank/DDBJ whole genome shotgun (WGS) entry which is preliminary data.</text>
</comment>
<evidence type="ECO:0000313" key="3">
    <source>
        <dbReference type="Proteomes" id="UP000820818"/>
    </source>
</evidence>
<gene>
    <name evidence="2" type="ORF">GHT06_003545</name>
</gene>
<evidence type="ECO:0000313" key="2">
    <source>
        <dbReference type="EMBL" id="KAI9550173.1"/>
    </source>
</evidence>
<dbReference type="AlphaFoldDB" id="A0AAD5L394"/>